<dbReference type="EMBL" id="PGCJ01000038">
    <property type="protein sequence ID" value="PLW54994.1"/>
    <property type="molecule type" value="Genomic_DNA"/>
</dbReference>
<comment type="caution">
    <text evidence="3">The sequence shown here is derived from an EMBL/GenBank/DDBJ whole genome shotgun (WGS) entry which is preliminary data.</text>
</comment>
<evidence type="ECO:0000313" key="4">
    <source>
        <dbReference type="EMBL" id="PLW54994.1"/>
    </source>
</evidence>
<evidence type="ECO:0000313" key="3">
    <source>
        <dbReference type="EMBL" id="PLW37476.1"/>
    </source>
</evidence>
<protein>
    <recommendedName>
        <fullName evidence="2">DUF2423 domain-containing protein</fullName>
    </recommendedName>
</protein>
<feature type="region of interest" description="Disordered" evidence="1">
    <location>
        <begin position="83"/>
        <end position="161"/>
    </location>
</feature>
<reference evidence="5 6" key="1">
    <citation type="submission" date="2017-11" db="EMBL/GenBank/DDBJ databases">
        <title>De novo assembly and phasing of dikaryotic genomes from two isolates of Puccinia coronata f. sp. avenae, the causal agent of oat crown rust.</title>
        <authorList>
            <person name="Miller M.E."/>
            <person name="Zhang Y."/>
            <person name="Omidvar V."/>
            <person name="Sperschneider J."/>
            <person name="Schwessinger B."/>
            <person name="Raley C."/>
            <person name="Palmer J.M."/>
            <person name="Garnica D."/>
            <person name="Upadhyaya N."/>
            <person name="Rathjen J."/>
            <person name="Taylor J.M."/>
            <person name="Park R.F."/>
            <person name="Dodds P.N."/>
            <person name="Hirsch C.D."/>
            <person name="Kianian S.F."/>
            <person name="Figueroa M."/>
        </authorList>
    </citation>
    <scope>NUCLEOTIDE SEQUENCE [LARGE SCALE GENOMIC DNA]</scope>
    <source>
        <strain evidence="4">12NC29</strain>
        <strain evidence="3">12SD80</strain>
    </source>
</reference>
<gene>
    <name evidence="4" type="ORF">PCANC_02741</name>
    <name evidence="3" type="ORF">PCASD_10667</name>
</gene>
<accession>A0A2N5UIG9</accession>
<organism evidence="3 6">
    <name type="scientific">Puccinia coronata f. sp. avenae</name>
    <dbReference type="NCBI Taxonomy" id="200324"/>
    <lineage>
        <taxon>Eukaryota</taxon>
        <taxon>Fungi</taxon>
        <taxon>Dikarya</taxon>
        <taxon>Basidiomycota</taxon>
        <taxon>Pucciniomycotina</taxon>
        <taxon>Pucciniomycetes</taxon>
        <taxon>Pucciniales</taxon>
        <taxon>Pucciniaceae</taxon>
        <taxon>Puccinia</taxon>
    </lineage>
</organism>
<feature type="compositionally biased region" description="Polar residues" evidence="1">
    <location>
        <begin position="85"/>
        <end position="118"/>
    </location>
</feature>
<evidence type="ECO:0000259" key="2">
    <source>
        <dbReference type="Pfam" id="PF10338"/>
    </source>
</evidence>
<dbReference type="OrthoDB" id="4087970at2759"/>
<dbReference type="EMBL" id="PGCI01000142">
    <property type="protein sequence ID" value="PLW37476.1"/>
    <property type="molecule type" value="Genomic_DNA"/>
</dbReference>
<dbReference type="Pfam" id="PF10338">
    <property type="entry name" value="YBL028C_N"/>
    <property type="match status" value="1"/>
</dbReference>
<dbReference type="PANTHER" id="PTHR28219">
    <property type="entry name" value="UPF0642 PROTEIN YBL028C"/>
    <property type="match status" value="1"/>
</dbReference>
<proteinExistence type="predicted"/>
<dbReference type="Proteomes" id="UP000235392">
    <property type="component" value="Unassembled WGS sequence"/>
</dbReference>
<dbReference type="GO" id="GO:0030687">
    <property type="term" value="C:preribosome, large subunit precursor"/>
    <property type="evidence" value="ECO:0007669"/>
    <property type="project" value="TreeGrafter"/>
</dbReference>
<feature type="region of interest" description="Disordered" evidence="1">
    <location>
        <begin position="1"/>
        <end position="21"/>
    </location>
</feature>
<dbReference type="AlphaFoldDB" id="A0A2N5UIG9"/>
<keyword evidence="5" id="KW-1185">Reference proteome</keyword>
<feature type="domain" description="DUF2423" evidence="2">
    <location>
        <begin position="51"/>
        <end position="83"/>
    </location>
</feature>
<sequence length="161" mass="18272">MRDAHFHPDPVNNLPKPNDNNHLALERNGKVFEIEELSLSSLIDVLIILRKRAFRAKKRTSTSSDYQKTETERIMRLSKKLMTCTADQPEQASSGAQEMQIDGSGNQEDSSTKPTPKVSTHGPRMSGREVWKASKRGIQLRRAPSTTVWHQRAAGKPQRRR</sequence>
<evidence type="ECO:0000256" key="1">
    <source>
        <dbReference type="SAM" id="MobiDB-lite"/>
    </source>
</evidence>
<name>A0A2N5UIG9_9BASI</name>
<dbReference type="InterPro" id="IPR019434">
    <property type="entry name" value="DUF2423"/>
</dbReference>
<evidence type="ECO:0000313" key="6">
    <source>
        <dbReference type="Proteomes" id="UP000235392"/>
    </source>
</evidence>
<dbReference type="PANTHER" id="PTHR28219:SF1">
    <property type="entry name" value="UPF0642 PROTEIN YBL028C"/>
    <property type="match status" value="1"/>
</dbReference>
<evidence type="ECO:0000313" key="5">
    <source>
        <dbReference type="Proteomes" id="UP000235388"/>
    </source>
</evidence>
<dbReference type="STRING" id="200324.A0A2N5UIG9"/>
<dbReference type="Proteomes" id="UP000235388">
    <property type="component" value="Unassembled WGS sequence"/>
</dbReference>